<sequence length="157" mass="17102">MSDSREIFKIGLQCLGGLLCVFALAFLVIQYHDNMRSGLAEAADWVILMLAAGFVYALPASPSLSAAGFGLAIWSTCFSVKLVRSRILTKKLHLITMRIWGCGLALGTIFLASFLIQSDSGTTALKIGLGISLAVSFLGMVFASDYRVDNRKYLVRW</sequence>
<feature type="transmembrane region" description="Helical" evidence="1">
    <location>
        <begin position="95"/>
        <end position="117"/>
    </location>
</feature>
<keyword evidence="1" id="KW-0472">Membrane</keyword>
<name>A0A8I1ECK7_PSEPU</name>
<protein>
    <submittedName>
        <fullName evidence="2">Uncharacterized protein</fullName>
    </submittedName>
</protein>
<reference evidence="2" key="1">
    <citation type="submission" date="2020-12" db="EMBL/GenBank/DDBJ databases">
        <title>Enhanced detection system for hospital associated transmission using whole genome sequencing surveillance.</title>
        <authorList>
            <person name="Harrison L.H."/>
            <person name="Van Tyne D."/>
            <person name="Marsh J.W."/>
            <person name="Griffith M.P."/>
            <person name="Snyder D.J."/>
            <person name="Cooper V.S."/>
            <person name="Mustapha M."/>
        </authorList>
    </citation>
    <scope>NUCLEOTIDE SEQUENCE</scope>
    <source>
        <strain evidence="2">PSB00042</strain>
    </source>
</reference>
<accession>A0A8I1ECK7</accession>
<keyword evidence="1" id="KW-1133">Transmembrane helix</keyword>
<comment type="caution">
    <text evidence="2">The sequence shown here is derived from an EMBL/GenBank/DDBJ whole genome shotgun (WGS) entry which is preliminary data.</text>
</comment>
<dbReference type="RefSeq" id="WP_198746423.1">
    <property type="nucleotide sequence ID" value="NZ_JAEHTE010000002.1"/>
</dbReference>
<dbReference type="Proteomes" id="UP000637061">
    <property type="component" value="Unassembled WGS sequence"/>
</dbReference>
<dbReference type="AlphaFoldDB" id="A0A8I1ECK7"/>
<proteinExistence type="predicted"/>
<feature type="transmembrane region" description="Helical" evidence="1">
    <location>
        <begin position="6"/>
        <end position="27"/>
    </location>
</feature>
<evidence type="ECO:0000256" key="1">
    <source>
        <dbReference type="SAM" id="Phobius"/>
    </source>
</evidence>
<evidence type="ECO:0000313" key="2">
    <source>
        <dbReference type="EMBL" id="MBI6882798.1"/>
    </source>
</evidence>
<evidence type="ECO:0000313" key="3">
    <source>
        <dbReference type="Proteomes" id="UP000637061"/>
    </source>
</evidence>
<feature type="transmembrane region" description="Helical" evidence="1">
    <location>
        <begin position="123"/>
        <end position="143"/>
    </location>
</feature>
<keyword evidence="1" id="KW-0812">Transmembrane</keyword>
<organism evidence="2 3">
    <name type="scientific">Pseudomonas putida</name>
    <name type="common">Arthrobacter siderocapsulatus</name>
    <dbReference type="NCBI Taxonomy" id="303"/>
    <lineage>
        <taxon>Bacteria</taxon>
        <taxon>Pseudomonadati</taxon>
        <taxon>Pseudomonadota</taxon>
        <taxon>Gammaproteobacteria</taxon>
        <taxon>Pseudomonadales</taxon>
        <taxon>Pseudomonadaceae</taxon>
        <taxon>Pseudomonas</taxon>
    </lineage>
</organism>
<dbReference type="EMBL" id="JAEHTE010000002">
    <property type="protein sequence ID" value="MBI6882798.1"/>
    <property type="molecule type" value="Genomic_DNA"/>
</dbReference>
<gene>
    <name evidence="2" type="ORF">JEU22_02640</name>
</gene>